<dbReference type="Gene3D" id="2.170.270.10">
    <property type="entry name" value="SET domain"/>
    <property type="match status" value="1"/>
</dbReference>
<dbReference type="SUPFAM" id="SSF82199">
    <property type="entry name" value="SET domain"/>
    <property type="match status" value="1"/>
</dbReference>
<dbReference type="InterPro" id="IPR046341">
    <property type="entry name" value="SET_dom_sf"/>
</dbReference>
<reference evidence="3 4" key="1">
    <citation type="journal article" date="2023" name="IScience">
        <title>Expanded male sex-determining region conserved during the evolution of homothallism in the green alga Volvox.</title>
        <authorList>
            <person name="Yamamoto K."/>
            <person name="Matsuzaki R."/>
            <person name="Mahakham W."/>
            <person name="Heman W."/>
            <person name="Sekimoto H."/>
            <person name="Kawachi M."/>
            <person name="Minakuchi Y."/>
            <person name="Toyoda A."/>
            <person name="Nozaki H."/>
        </authorList>
    </citation>
    <scope>NUCLEOTIDE SEQUENCE [LARGE SCALE GENOMIC DNA]</scope>
    <source>
        <strain evidence="3 4">NIES-4468</strain>
    </source>
</reference>
<proteinExistence type="predicted"/>
<keyword evidence="1" id="KW-1133">Transmembrane helix</keyword>
<protein>
    <recommendedName>
        <fullName evidence="2">SET domain-containing protein</fullName>
    </recommendedName>
</protein>
<organism evidence="3 4">
    <name type="scientific">Volvox africanus</name>
    <dbReference type="NCBI Taxonomy" id="51714"/>
    <lineage>
        <taxon>Eukaryota</taxon>
        <taxon>Viridiplantae</taxon>
        <taxon>Chlorophyta</taxon>
        <taxon>core chlorophytes</taxon>
        <taxon>Chlorophyceae</taxon>
        <taxon>CS clade</taxon>
        <taxon>Chlamydomonadales</taxon>
        <taxon>Volvocaceae</taxon>
        <taxon>Volvox</taxon>
    </lineage>
</organism>
<evidence type="ECO:0000259" key="2">
    <source>
        <dbReference type="PROSITE" id="PS50280"/>
    </source>
</evidence>
<evidence type="ECO:0000313" key="4">
    <source>
        <dbReference type="Proteomes" id="UP001165090"/>
    </source>
</evidence>
<name>A0ABQ5SKS5_9CHLO</name>
<gene>
    <name evidence="3" type="ORF">VaNZ11_014635</name>
</gene>
<evidence type="ECO:0000256" key="1">
    <source>
        <dbReference type="SAM" id="Phobius"/>
    </source>
</evidence>
<dbReference type="EMBL" id="BSDZ01000089">
    <property type="protein sequence ID" value="GLI69982.1"/>
    <property type="molecule type" value="Genomic_DNA"/>
</dbReference>
<accession>A0ABQ5SKS5</accession>
<keyword evidence="1" id="KW-0812">Transmembrane</keyword>
<feature type="domain" description="SET" evidence="2">
    <location>
        <begin position="207"/>
        <end position="324"/>
    </location>
</feature>
<dbReference type="PROSITE" id="PS50280">
    <property type="entry name" value="SET"/>
    <property type="match status" value="1"/>
</dbReference>
<sequence>LVEVRHRAQAMATQKFCSRPGSNNVDSALISNRANRSSFFYLSTHRKRECFICKNRTMICMAQRRSALTTRAVMEKNITTRTISSCDLTELALTESPLQSNPLVATSDGLKRRPARDPRRLAAFAAALAAIGAFSYTWFSEQTALPTLGEIMAGPLPPTLTLLLAGFPTGLLAAKITMGDLFHVELHRGRIYICTGVPSAGPPLEPGAVQVRPTGDIRGNGAYAATRIPAGTHIADYTGDVLDRAAFLNRYPNNKGDFAMAIDDEWVIDAASIAPYTTNFHAVHMNHSRTRTNVRRYYKRHERRVSFFAVRDIEPGEELLYDYGRAYWFGREHLELQ</sequence>
<feature type="transmembrane region" description="Helical" evidence="1">
    <location>
        <begin position="159"/>
        <end position="178"/>
    </location>
</feature>
<dbReference type="Proteomes" id="UP001165090">
    <property type="component" value="Unassembled WGS sequence"/>
</dbReference>
<evidence type="ECO:0000313" key="3">
    <source>
        <dbReference type="EMBL" id="GLI69982.1"/>
    </source>
</evidence>
<comment type="caution">
    <text evidence="3">The sequence shown here is derived from an EMBL/GenBank/DDBJ whole genome shotgun (WGS) entry which is preliminary data.</text>
</comment>
<keyword evidence="1" id="KW-0472">Membrane</keyword>
<feature type="transmembrane region" description="Helical" evidence="1">
    <location>
        <begin position="121"/>
        <end position="139"/>
    </location>
</feature>
<dbReference type="InterPro" id="IPR001214">
    <property type="entry name" value="SET_dom"/>
</dbReference>
<keyword evidence="4" id="KW-1185">Reference proteome</keyword>
<dbReference type="Pfam" id="PF00856">
    <property type="entry name" value="SET"/>
    <property type="match status" value="1"/>
</dbReference>
<dbReference type="SMART" id="SM00317">
    <property type="entry name" value="SET"/>
    <property type="match status" value="1"/>
</dbReference>
<feature type="non-terminal residue" evidence="3">
    <location>
        <position position="1"/>
    </location>
</feature>